<dbReference type="EMBL" id="NKXO01000004">
    <property type="protein sequence ID" value="PKQ70590.1"/>
    <property type="molecule type" value="Genomic_DNA"/>
</dbReference>
<evidence type="ECO:0008006" key="3">
    <source>
        <dbReference type="Google" id="ProtNLM"/>
    </source>
</evidence>
<dbReference type="AlphaFoldDB" id="A0A2N3IJS8"/>
<dbReference type="Proteomes" id="UP000233387">
    <property type="component" value="Unassembled WGS sequence"/>
</dbReference>
<evidence type="ECO:0000313" key="1">
    <source>
        <dbReference type="EMBL" id="PKQ70590.1"/>
    </source>
</evidence>
<accession>A0A2N3IJS8</accession>
<organism evidence="1 2">
    <name type="scientific">Raineya orbicola</name>
    <dbReference type="NCBI Taxonomy" id="2016530"/>
    <lineage>
        <taxon>Bacteria</taxon>
        <taxon>Pseudomonadati</taxon>
        <taxon>Bacteroidota</taxon>
        <taxon>Cytophagia</taxon>
        <taxon>Cytophagales</taxon>
        <taxon>Raineyaceae</taxon>
        <taxon>Raineya</taxon>
    </lineage>
</organism>
<dbReference type="OrthoDB" id="2651079at2"/>
<dbReference type="RefSeq" id="WP_101357586.1">
    <property type="nucleotide sequence ID" value="NZ_NKXO01000004.1"/>
</dbReference>
<reference evidence="1 2" key="1">
    <citation type="submission" date="2017-06" db="EMBL/GenBank/DDBJ databases">
        <title>Raineya orbicola gen. nov., sp. nov. a slightly thermophilic bacterium of the phylum Bacteroidetes and the description of Raineyaceae fam. nov.</title>
        <authorList>
            <person name="Albuquerque L."/>
            <person name="Polonia A.R.M."/>
            <person name="Barroso C."/>
            <person name="Froufe H.J.C."/>
            <person name="Lage O."/>
            <person name="Lobo-Da-Cunha A."/>
            <person name="Egas C."/>
            <person name="Da Costa M.S."/>
        </authorList>
    </citation>
    <scope>NUCLEOTIDE SEQUENCE [LARGE SCALE GENOMIC DNA]</scope>
    <source>
        <strain evidence="1 2">SPSPC-11</strain>
    </source>
</reference>
<proteinExistence type="predicted"/>
<keyword evidence="2" id="KW-1185">Reference proteome</keyword>
<gene>
    <name evidence="1" type="ORF">Rain11_0320</name>
</gene>
<protein>
    <recommendedName>
        <fullName evidence="3">Lipocalin-like domain-containing protein</fullName>
    </recommendedName>
</protein>
<name>A0A2N3IJS8_9BACT</name>
<comment type="caution">
    <text evidence="1">The sequence shown here is derived from an EMBL/GenBank/DDBJ whole genome shotgun (WGS) entry which is preliminary data.</text>
</comment>
<evidence type="ECO:0000313" key="2">
    <source>
        <dbReference type="Proteomes" id="UP000233387"/>
    </source>
</evidence>
<sequence length="131" mass="15095">MQKTTFIFVILAWFFSANQCKKTGDWDKVFDKTWVRSSEEEKGDGVEVYRTEGYNFPISRGPREAFRMSKNGGFMLRIAPADAPVEIKGSWKANGKKQANINLEKNSYIGKTDFVYELVDVQNDVLKIKRQ</sequence>